<dbReference type="GO" id="GO:0032263">
    <property type="term" value="P:GMP salvage"/>
    <property type="evidence" value="ECO:0007669"/>
    <property type="project" value="TreeGrafter"/>
</dbReference>
<name>A0AA37SQC2_9BACT</name>
<gene>
    <name evidence="17" type="ORF">GCM10007940_27070</name>
</gene>
<keyword evidence="8 15" id="KW-0808">Transferase</keyword>
<dbReference type="PANTHER" id="PTHR43340:SF1">
    <property type="entry name" value="HYPOXANTHINE PHOSPHORIBOSYLTRANSFERASE"/>
    <property type="match status" value="1"/>
</dbReference>
<evidence type="ECO:0000259" key="16">
    <source>
        <dbReference type="Pfam" id="PF00156"/>
    </source>
</evidence>
<proteinExistence type="inferred from homology"/>
<dbReference type="InterPro" id="IPR005904">
    <property type="entry name" value="Hxn_phspho_trans"/>
</dbReference>
<evidence type="ECO:0000256" key="3">
    <source>
        <dbReference type="ARBA" id="ARBA00004669"/>
    </source>
</evidence>
<comment type="similarity">
    <text evidence="4 15">Belongs to the purine/pyrimidine phosphoribosyltransferase family.</text>
</comment>
<comment type="catalytic activity">
    <reaction evidence="13">
        <text>GMP + diphosphate = guanine + 5-phospho-alpha-D-ribose 1-diphosphate</text>
        <dbReference type="Rhea" id="RHEA:25424"/>
        <dbReference type="ChEBI" id="CHEBI:16235"/>
        <dbReference type="ChEBI" id="CHEBI:33019"/>
        <dbReference type="ChEBI" id="CHEBI:58017"/>
        <dbReference type="ChEBI" id="CHEBI:58115"/>
        <dbReference type="EC" id="2.4.2.8"/>
    </reaction>
    <physiologicalReaction direction="right-to-left" evidence="13">
        <dbReference type="Rhea" id="RHEA:25426"/>
    </physiologicalReaction>
</comment>
<evidence type="ECO:0000313" key="18">
    <source>
        <dbReference type="Proteomes" id="UP001156666"/>
    </source>
</evidence>
<keyword evidence="9 15" id="KW-0479">Metal-binding</keyword>
<evidence type="ECO:0000256" key="8">
    <source>
        <dbReference type="ARBA" id="ARBA00022679"/>
    </source>
</evidence>
<accession>A0AA37SQC2</accession>
<evidence type="ECO:0000256" key="2">
    <source>
        <dbReference type="ARBA" id="ARBA00004496"/>
    </source>
</evidence>
<dbReference type="GO" id="GO:0004422">
    <property type="term" value="F:hypoxanthine phosphoribosyltransferase activity"/>
    <property type="evidence" value="ECO:0007669"/>
    <property type="project" value="InterPro"/>
</dbReference>
<evidence type="ECO:0000256" key="7">
    <source>
        <dbReference type="ARBA" id="ARBA00022676"/>
    </source>
</evidence>
<dbReference type="GO" id="GO:0000287">
    <property type="term" value="F:magnesium ion binding"/>
    <property type="evidence" value="ECO:0007669"/>
    <property type="project" value="TreeGrafter"/>
</dbReference>
<evidence type="ECO:0000256" key="5">
    <source>
        <dbReference type="ARBA" id="ARBA00011895"/>
    </source>
</evidence>
<keyword evidence="18" id="KW-1185">Reference proteome</keyword>
<dbReference type="GO" id="GO:0006178">
    <property type="term" value="P:guanine salvage"/>
    <property type="evidence" value="ECO:0007669"/>
    <property type="project" value="TreeGrafter"/>
</dbReference>
<evidence type="ECO:0000256" key="9">
    <source>
        <dbReference type="ARBA" id="ARBA00022723"/>
    </source>
</evidence>
<comment type="subcellular location">
    <subcellularLocation>
        <location evidence="2 15">Cytoplasm</location>
    </subcellularLocation>
</comment>
<evidence type="ECO:0000256" key="11">
    <source>
        <dbReference type="ARBA" id="ARBA00022741"/>
    </source>
</evidence>
<dbReference type="InterPro" id="IPR000836">
    <property type="entry name" value="PRTase_dom"/>
</dbReference>
<evidence type="ECO:0000256" key="6">
    <source>
        <dbReference type="ARBA" id="ARBA00022490"/>
    </source>
</evidence>
<dbReference type="Proteomes" id="UP001156666">
    <property type="component" value="Unassembled WGS sequence"/>
</dbReference>
<dbReference type="EC" id="2.4.2.8" evidence="5 15"/>
<dbReference type="GO" id="GO:0046100">
    <property type="term" value="P:hypoxanthine metabolic process"/>
    <property type="evidence" value="ECO:0007669"/>
    <property type="project" value="TreeGrafter"/>
</dbReference>
<dbReference type="AlphaFoldDB" id="A0AA37SQC2"/>
<dbReference type="GO" id="GO:0032264">
    <property type="term" value="P:IMP salvage"/>
    <property type="evidence" value="ECO:0007669"/>
    <property type="project" value="TreeGrafter"/>
</dbReference>
<dbReference type="RefSeq" id="WP_235294478.1">
    <property type="nucleotide sequence ID" value="NZ_BSOH01000015.1"/>
</dbReference>
<dbReference type="EMBL" id="BSOH01000015">
    <property type="protein sequence ID" value="GLR18092.1"/>
    <property type="molecule type" value="Genomic_DNA"/>
</dbReference>
<evidence type="ECO:0000256" key="13">
    <source>
        <dbReference type="ARBA" id="ARBA00048811"/>
    </source>
</evidence>
<comment type="cofactor">
    <cofactor evidence="1 15">
        <name>Mg(2+)</name>
        <dbReference type="ChEBI" id="CHEBI:18420"/>
    </cofactor>
</comment>
<dbReference type="SUPFAM" id="SSF53271">
    <property type="entry name" value="PRTase-like"/>
    <property type="match status" value="1"/>
</dbReference>
<evidence type="ECO:0000256" key="12">
    <source>
        <dbReference type="ARBA" id="ARBA00022842"/>
    </source>
</evidence>
<evidence type="ECO:0000256" key="4">
    <source>
        <dbReference type="ARBA" id="ARBA00008391"/>
    </source>
</evidence>
<organism evidence="17 18">
    <name type="scientific">Portibacter lacus</name>
    <dbReference type="NCBI Taxonomy" id="1099794"/>
    <lineage>
        <taxon>Bacteria</taxon>
        <taxon>Pseudomonadati</taxon>
        <taxon>Bacteroidota</taxon>
        <taxon>Saprospiria</taxon>
        <taxon>Saprospirales</taxon>
        <taxon>Haliscomenobacteraceae</taxon>
        <taxon>Portibacter</taxon>
    </lineage>
</organism>
<reference evidence="17" key="1">
    <citation type="journal article" date="2014" name="Int. J. Syst. Evol. Microbiol.">
        <title>Complete genome sequence of Corynebacterium casei LMG S-19264T (=DSM 44701T), isolated from a smear-ripened cheese.</title>
        <authorList>
            <consortium name="US DOE Joint Genome Institute (JGI-PGF)"/>
            <person name="Walter F."/>
            <person name="Albersmeier A."/>
            <person name="Kalinowski J."/>
            <person name="Ruckert C."/>
        </authorList>
    </citation>
    <scope>NUCLEOTIDE SEQUENCE</scope>
    <source>
        <strain evidence="17">NBRC 108769</strain>
    </source>
</reference>
<keyword evidence="10 15" id="KW-0660">Purine salvage</keyword>
<dbReference type="InterPro" id="IPR050408">
    <property type="entry name" value="HGPRT"/>
</dbReference>
<comment type="caution">
    <text evidence="17">The sequence shown here is derived from an EMBL/GenBank/DDBJ whole genome shotgun (WGS) entry which is preliminary data.</text>
</comment>
<dbReference type="GO" id="GO:0006166">
    <property type="term" value="P:purine ribonucleoside salvage"/>
    <property type="evidence" value="ECO:0007669"/>
    <property type="project" value="UniProtKB-KW"/>
</dbReference>
<dbReference type="InterPro" id="IPR029057">
    <property type="entry name" value="PRTase-like"/>
</dbReference>
<evidence type="ECO:0000256" key="10">
    <source>
        <dbReference type="ARBA" id="ARBA00022726"/>
    </source>
</evidence>
<keyword evidence="6 15" id="KW-0963">Cytoplasm</keyword>
<keyword evidence="11 15" id="KW-0547">Nucleotide-binding</keyword>
<evidence type="ECO:0000256" key="14">
    <source>
        <dbReference type="ARBA" id="ARBA00049402"/>
    </source>
</evidence>
<feature type="domain" description="Phosphoribosyltransferase" evidence="16">
    <location>
        <begin position="16"/>
        <end position="161"/>
    </location>
</feature>
<dbReference type="Pfam" id="PF00156">
    <property type="entry name" value="Pribosyltran"/>
    <property type="match status" value="1"/>
</dbReference>
<comment type="catalytic activity">
    <reaction evidence="14">
        <text>IMP + diphosphate = hypoxanthine + 5-phospho-alpha-D-ribose 1-diphosphate</text>
        <dbReference type="Rhea" id="RHEA:17973"/>
        <dbReference type="ChEBI" id="CHEBI:17368"/>
        <dbReference type="ChEBI" id="CHEBI:33019"/>
        <dbReference type="ChEBI" id="CHEBI:58017"/>
        <dbReference type="ChEBI" id="CHEBI:58053"/>
        <dbReference type="EC" id="2.4.2.8"/>
    </reaction>
    <physiologicalReaction direction="right-to-left" evidence="14">
        <dbReference type="Rhea" id="RHEA:17975"/>
    </physiologicalReaction>
</comment>
<dbReference type="PANTHER" id="PTHR43340">
    <property type="entry name" value="HYPOXANTHINE-GUANINE PHOSPHORIBOSYLTRANSFERASE"/>
    <property type="match status" value="1"/>
</dbReference>
<comment type="pathway">
    <text evidence="3 15">Purine metabolism; IMP biosynthesis via salvage pathway; IMP from hypoxanthine: step 1/1.</text>
</comment>
<dbReference type="GO" id="GO:0000166">
    <property type="term" value="F:nucleotide binding"/>
    <property type="evidence" value="ECO:0007669"/>
    <property type="project" value="UniProtKB-KW"/>
</dbReference>
<evidence type="ECO:0000256" key="15">
    <source>
        <dbReference type="RuleBase" id="RU364099"/>
    </source>
</evidence>
<keyword evidence="7 15" id="KW-0328">Glycosyltransferase</keyword>
<sequence>MIKIQDLEFEAFIDREAINDRIGEIGYELTKKYKDENPIFLGMLSGAFVFMADIIRAFDGDCEVTFVKYYSYDGVKSTGKLNEVIGVDDSIRGRTVILIEDIVDTGNTLHEFLPKVFAKEPKTVEVVSLLVKPSALQHDITVHQTGFEIEDVFVVGYGLDYNGLGRNLQAIYRKRD</sequence>
<dbReference type="NCBIfam" id="TIGR01203">
    <property type="entry name" value="HGPRTase"/>
    <property type="match status" value="1"/>
</dbReference>
<reference evidence="17" key="2">
    <citation type="submission" date="2023-01" db="EMBL/GenBank/DDBJ databases">
        <title>Draft genome sequence of Portibacter lacus strain NBRC 108769.</title>
        <authorList>
            <person name="Sun Q."/>
            <person name="Mori K."/>
        </authorList>
    </citation>
    <scope>NUCLEOTIDE SEQUENCE</scope>
    <source>
        <strain evidence="17">NBRC 108769</strain>
    </source>
</reference>
<keyword evidence="12 15" id="KW-0460">Magnesium</keyword>
<dbReference type="CDD" id="cd06223">
    <property type="entry name" value="PRTases_typeI"/>
    <property type="match status" value="1"/>
</dbReference>
<dbReference type="GO" id="GO:0005829">
    <property type="term" value="C:cytosol"/>
    <property type="evidence" value="ECO:0007669"/>
    <property type="project" value="TreeGrafter"/>
</dbReference>
<protein>
    <recommendedName>
        <fullName evidence="5 15">Hypoxanthine phosphoribosyltransferase</fullName>
        <ecNumber evidence="5 15">2.4.2.8</ecNumber>
    </recommendedName>
</protein>
<dbReference type="Gene3D" id="3.40.50.2020">
    <property type="match status" value="1"/>
</dbReference>
<evidence type="ECO:0000256" key="1">
    <source>
        <dbReference type="ARBA" id="ARBA00001946"/>
    </source>
</evidence>
<evidence type="ECO:0000313" key="17">
    <source>
        <dbReference type="EMBL" id="GLR18092.1"/>
    </source>
</evidence>